<keyword evidence="1" id="KW-1003">Cell membrane</keyword>
<accession>A0A848M3W8</accession>
<comment type="caution">
    <text evidence="6">The sequence shown here is derived from an EMBL/GenBank/DDBJ whole genome shotgun (WGS) entry which is preliminary data.</text>
</comment>
<evidence type="ECO:0000256" key="3">
    <source>
        <dbReference type="ARBA" id="ARBA00022989"/>
    </source>
</evidence>
<evidence type="ECO:0000256" key="5">
    <source>
        <dbReference type="SAM" id="Phobius"/>
    </source>
</evidence>
<feature type="transmembrane region" description="Helical" evidence="5">
    <location>
        <begin position="105"/>
        <end position="127"/>
    </location>
</feature>
<dbReference type="InterPro" id="IPR014205">
    <property type="entry name" value="Spore_YtaF"/>
</dbReference>
<proteinExistence type="predicted"/>
<keyword evidence="3 5" id="KW-1133">Transmembrane helix</keyword>
<feature type="transmembrane region" description="Helical" evidence="5">
    <location>
        <begin position="223"/>
        <end position="243"/>
    </location>
</feature>
<dbReference type="InterPro" id="IPR003810">
    <property type="entry name" value="Mntp/YtaF"/>
</dbReference>
<dbReference type="EMBL" id="JABBPN010000004">
    <property type="protein sequence ID" value="NMO95475.1"/>
    <property type="molecule type" value="Genomic_DNA"/>
</dbReference>
<dbReference type="Pfam" id="PF02659">
    <property type="entry name" value="Mntp"/>
    <property type="match status" value="2"/>
</dbReference>
<keyword evidence="2 5" id="KW-0812">Transmembrane</keyword>
<dbReference type="Proteomes" id="UP000565468">
    <property type="component" value="Unassembled WGS sequence"/>
</dbReference>
<evidence type="ECO:0000256" key="4">
    <source>
        <dbReference type="ARBA" id="ARBA00023136"/>
    </source>
</evidence>
<name>A0A848M3W8_PAELE</name>
<feature type="transmembrane region" description="Helical" evidence="5">
    <location>
        <begin position="139"/>
        <end position="157"/>
    </location>
</feature>
<feature type="transmembrane region" description="Helical" evidence="5">
    <location>
        <begin position="279"/>
        <end position="296"/>
    </location>
</feature>
<keyword evidence="7" id="KW-1185">Reference proteome</keyword>
<organism evidence="6 7">
    <name type="scientific">Paenibacillus lemnae</name>
    <dbReference type="NCBI Taxonomy" id="1330551"/>
    <lineage>
        <taxon>Bacteria</taxon>
        <taxon>Bacillati</taxon>
        <taxon>Bacillota</taxon>
        <taxon>Bacilli</taxon>
        <taxon>Bacillales</taxon>
        <taxon>Paenibacillaceae</taxon>
        <taxon>Paenibacillus</taxon>
    </lineage>
</organism>
<feature type="transmembrane region" description="Helical" evidence="5">
    <location>
        <begin position="249"/>
        <end position="267"/>
    </location>
</feature>
<feature type="transmembrane region" description="Helical" evidence="5">
    <location>
        <begin position="71"/>
        <end position="93"/>
    </location>
</feature>
<dbReference type="AlphaFoldDB" id="A0A848M3W8"/>
<sequence>MRESHREDCGWWTRYTFLSFLSAEPCEIKSCKIGVHPSPPEPIYYGEISPSRIHSRYVRNVSSDSRAGGGIWVLGLVLTPVVLALALSLDGFGAGITYGIRKTRIPLLSVLIISMCSGLVLCISMQAGSLLEGVLSPDSASFLGALILILLGGWSLIQGLIGRGTEDIEPDEDVQEEKSELHIAKNERVFTLEIRKLGLVIQILKSPSRADLDRSGSISAWEAMLLGIALSLDAFGAGLGAAMMGLSPWLTSGISAFFCGMFLILGMKTGFKAASARGIRFISLMPALLLIGMGIMKLL</sequence>
<dbReference type="PANTHER" id="PTHR35529:SF2">
    <property type="entry name" value="SPORULATION PROTEIN YTAF-RELATED"/>
    <property type="match status" value="1"/>
</dbReference>
<evidence type="ECO:0000256" key="2">
    <source>
        <dbReference type="ARBA" id="ARBA00022692"/>
    </source>
</evidence>
<reference evidence="6 7" key="1">
    <citation type="submission" date="2020-04" db="EMBL/GenBank/DDBJ databases">
        <title>Paenibacillus algicola sp. nov., a novel marine bacterium producing alginate lyase.</title>
        <authorList>
            <person name="Huang H."/>
        </authorList>
    </citation>
    <scope>NUCLEOTIDE SEQUENCE [LARGE SCALE GENOMIC DNA]</scope>
    <source>
        <strain evidence="6 7">L7-75</strain>
    </source>
</reference>
<keyword evidence="4 5" id="KW-0472">Membrane</keyword>
<evidence type="ECO:0000313" key="6">
    <source>
        <dbReference type="EMBL" id="NMO95475.1"/>
    </source>
</evidence>
<evidence type="ECO:0000256" key="1">
    <source>
        <dbReference type="ARBA" id="ARBA00022475"/>
    </source>
</evidence>
<protein>
    <submittedName>
        <fullName evidence="6">Sporulation membrane protein YtaF</fullName>
    </submittedName>
</protein>
<evidence type="ECO:0000313" key="7">
    <source>
        <dbReference type="Proteomes" id="UP000565468"/>
    </source>
</evidence>
<dbReference type="PANTHER" id="PTHR35529">
    <property type="entry name" value="MANGANESE EFFLUX PUMP MNTP-RELATED"/>
    <property type="match status" value="1"/>
</dbReference>
<gene>
    <name evidence="6" type="primary">ytaF</name>
    <name evidence="6" type="ORF">HII30_06710</name>
</gene>
<dbReference type="NCBIfam" id="TIGR02840">
    <property type="entry name" value="spore_YtaF"/>
    <property type="match status" value="1"/>
</dbReference>